<dbReference type="Proteomes" id="UP001360953">
    <property type="component" value="Unassembled WGS sequence"/>
</dbReference>
<evidence type="ECO:0000313" key="2">
    <source>
        <dbReference type="EMBL" id="KAK7531439.1"/>
    </source>
</evidence>
<reference evidence="2 3" key="1">
    <citation type="submission" date="2024-04" db="EMBL/GenBank/DDBJ databases">
        <title>Phyllosticta paracitricarpa is synonymous to the EU quarantine fungus P. citricarpa based on phylogenomic analyses.</title>
        <authorList>
            <consortium name="Lawrence Berkeley National Laboratory"/>
            <person name="Van ingen-buijs V.A."/>
            <person name="Van westerhoven A.C."/>
            <person name="Haridas S."/>
            <person name="Skiadas P."/>
            <person name="Martin F."/>
            <person name="Groenewald J.Z."/>
            <person name="Crous P.W."/>
            <person name="Seidl M.F."/>
        </authorList>
    </citation>
    <scope>NUCLEOTIDE SEQUENCE [LARGE SCALE GENOMIC DNA]</scope>
    <source>
        <strain evidence="2 3">CPC 17464</strain>
    </source>
</reference>
<feature type="signal peptide" evidence="1">
    <location>
        <begin position="1"/>
        <end position="18"/>
    </location>
</feature>
<protein>
    <recommendedName>
        <fullName evidence="4">Secreted protein</fullName>
    </recommendedName>
</protein>
<evidence type="ECO:0000313" key="3">
    <source>
        <dbReference type="Proteomes" id="UP001360953"/>
    </source>
</evidence>
<evidence type="ECO:0008006" key="4">
    <source>
        <dbReference type="Google" id="ProtNLM"/>
    </source>
</evidence>
<gene>
    <name evidence="2" type="ORF">J3D65DRAFT_637629</name>
</gene>
<keyword evidence="1" id="KW-0732">Signal</keyword>
<organism evidence="2 3">
    <name type="scientific">Phyllosticta citribraziliensis</name>
    <dbReference type="NCBI Taxonomy" id="989973"/>
    <lineage>
        <taxon>Eukaryota</taxon>
        <taxon>Fungi</taxon>
        <taxon>Dikarya</taxon>
        <taxon>Ascomycota</taxon>
        <taxon>Pezizomycotina</taxon>
        <taxon>Dothideomycetes</taxon>
        <taxon>Dothideomycetes incertae sedis</taxon>
        <taxon>Botryosphaeriales</taxon>
        <taxon>Phyllostictaceae</taxon>
        <taxon>Phyllosticta</taxon>
    </lineage>
</organism>
<sequence>MHPMYMLLFLCFLRPVRLFVAELKSSHGGGFYSFLGCYGRTLFPREEAQQSIGGPSEYTRLTMHSTLFVPHDG</sequence>
<dbReference type="RefSeq" id="XP_066651263.1">
    <property type="nucleotide sequence ID" value="XM_066801526.1"/>
</dbReference>
<dbReference type="GeneID" id="92034432"/>
<keyword evidence="3" id="KW-1185">Reference proteome</keyword>
<comment type="caution">
    <text evidence="2">The sequence shown here is derived from an EMBL/GenBank/DDBJ whole genome shotgun (WGS) entry which is preliminary data.</text>
</comment>
<feature type="chain" id="PRO_5046892188" description="Secreted protein" evidence="1">
    <location>
        <begin position="19"/>
        <end position="73"/>
    </location>
</feature>
<name>A0ABR1L9S4_9PEZI</name>
<evidence type="ECO:0000256" key="1">
    <source>
        <dbReference type="SAM" id="SignalP"/>
    </source>
</evidence>
<proteinExistence type="predicted"/>
<accession>A0ABR1L9S4</accession>
<dbReference type="EMBL" id="JBBPEH010000012">
    <property type="protein sequence ID" value="KAK7531439.1"/>
    <property type="molecule type" value="Genomic_DNA"/>
</dbReference>